<dbReference type="Proteomes" id="UP000265520">
    <property type="component" value="Unassembled WGS sequence"/>
</dbReference>
<evidence type="ECO:0000313" key="1">
    <source>
        <dbReference type="EMBL" id="MCI57742.1"/>
    </source>
</evidence>
<comment type="caution">
    <text evidence="1">The sequence shown here is derived from an EMBL/GenBank/DDBJ whole genome shotgun (WGS) entry which is preliminary data.</text>
</comment>
<feature type="non-terminal residue" evidence="1">
    <location>
        <position position="32"/>
    </location>
</feature>
<organism evidence="1 2">
    <name type="scientific">Trifolium medium</name>
    <dbReference type="NCBI Taxonomy" id="97028"/>
    <lineage>
        <taxon>Eukaryota</taxon>
        <taxon>Viridiplantae</taxon>
        <taxon>Streptophyta</taxon>
        <taxon>Embryophyta</taxon>
        <taxon>Tracheophyta</taxon>
        <taxon>Spermatophyta</taxon>
        <taxon>Magnoliopsida</taxon>
        <taxon>eudicotyledons</taxon>
        <taxon>Gunneridae</taxon>
        <taxon>Pentapetalae</taxon>
        <taxon>rosids</taxon>
        <taxon>fabids</taxon>
        <taxon>Fabales</taxon>
        <taxon>Fabaceae</taxon>
        <taxon>Papilionoideae</taxon>
        <taxon>50 kb inversion clade</taxon>
        <taxon>NPAAA clade</taxon>
        <taxon>Hologalegina</taxon>
        <taxon>IRL clade</taxon>
        <taxon>Trifolieae</taxon>
        <taxon>Trifolium</taxon>
    </lineage>
</organism>
<keyword evidence="2" id="KW-1185">Reference proteome</keyword>
<dbReference type="AlphaFoldDB" id="A0A392TA46"/>
<dbReference type="EMBL" id="LXQA010534115">
    <property type="protein sequence ID" value="MCI57742.1"/>
    <property type="molecule type" value="Genomic_DNA"/>
</dbReference>
<sequence>MYIRFEGCTIAGKKSDKVVSDDLLKDEIVSEQ</sequence>
<name>A0A392TA46_9FABA</name>
<proteinExistence type="predicted"/>
<protein>
    <submittedName>
        <fullName evidence="1">Uncharacterized protein</fullName>
    </submittedName>
</protein>
<accession>A0A392TA46</accession>
<evidence type="ECO:0000313" key="2">
    <source>
        <dbReference type="Proteomes" id="UP000265520"/>
    </source>
</evidence>
<reference evidence="1 2" key="1">
    <citation type="journal article" date="2018" name="Front. Plant Sci.">
        <title>Red Clover (Trifolium pratense) and Zigzag Clover (T. medium) - A Picture of Genomic Similarities and Differences.</title>
        <authorList>
            <person name="Dluhosova J."/>
            <person name="Istvanek J."/>
            <person name="Nedelnik J."/>
            <person name="Repkova J."/>
        </authorList>
    </citation>
    <scope>NUCLEOTIDE SEQUENCE [LARGE SCALE GENOMIC DNA]</scope>
    <source>
        <strain evidence="2">cv. 10/8</strain>
        <tissue evidence="1">Leaf</tissue>
    </source>
</reference>